<evidence type="ECO:0000256" key="2">
    <source>
        <dbReference type="ARBA" id="ARBA00022549"/>
    </source>
</evidence>
<dbReference type="Proteomes" id="UP000035054">
    <property type="component" value="Unassembled WGS sequence"/>
</dbReference>
<evidence type="ECO:0000256" key="3">
    <source>
        <dbReference type="ARBA" id="ARBA00022738"/>
    </source>
</evidence>
<dbReference type="Pfam" id="PF00427">
    <property type="entry name" value="PBS_linker_poly"/>
    <property type="match status" value="1"/>
</dbReference>
<accession>A0A6N3X807</accession>
<keyword evidence="2" id="KW-0042">Antenna complex</keyword>
<protein>
    <recommendedName>
        <fullName evidence="7">PBS-linker domain-containing protein</fullName>
    </recommendedName>
</protein>
<organism evidence="8 9">
    <name type="scientific">Candidatus Synechococcus spongiarum 142</name>
    <dbReference type="NCBI Taxonomy" id="1608213"/>
    <lineage>
        <taxon>Bacteria</taxon>
        <taxon>Bacillati</taxon>
        <taxon>Cyanobacteriota</taxon>
        <taxon>Cyanophyceae</taxon>
        <taxon>Synechococcales</taxon>
        <taxon>Synechococcaceae</taxon>
        <taxon>Synechococcus</taxon>
    </lineage>
</organism>
<dbReference type="PROSITE" id="PS51445">
    <property type="entry name" value="PBS_LINKER"/>
    <property type="match status" value="1"/>
</dbReference>
<dbReference type="GO" id="GO:0030089">
    <property type="term" value="C:phycobilisome"/>
    <property type="evidence" value="ECO:0007669"/>
    <property type="project" value="UniProtKB-UniRule"/>
</dbReference>
<reference evidence="8 9" key="1">
    <citation type="submission" date="2015-01" db="EMBL/GenBank/DDBJ databases">
        <title>Lifestyle Evolution in Cyanobacterial Symbionts of Sponges.</title>
        <authorList>
            <person name="Burgsdorf I."/>
            <person name="Slaby B.M."/>
            <person name="Handley K.M."/>
            <person name="Haber M."/>
            <person name="Blom J."/>
            <person name="Marshall C.W."/>
            <person name="Gilbert J.A."/>
            <person name="Hentschel U."/>
            <person name="Steindler L."/>
        </authorList>
    </citation>
    <scope>NUCLEOTIDE SEQUENCE [LARGE SCALE GENOMIC DNA]</scope>
    <source>
        <strain evidence="8">142</strain>
    </source>
</reference>
<dbReference type="EMBL" id="JXUO01000203">
    <property type="protein sequence ID" value="KKZ13908.1"/>
    <property type="molecule type" value="Genomic_DNA"/>
</dbReference>
<evidence type="ECO:0000313" key="8">
    <source>
        <dbReference type="EMBL" id="KKZ13908.1"/>
    </source>
</evidence>
<dbReference type="GO" id="GO:0015979">
    <property type="term" value="P:photosynthesis"/>
    <property type="evidence" value="ECO:0007669"/>
    <property type="project" value="InterPro"/>
</dbReference>
<dbReference type="GO" id="GO:0031676">
    <property type="term" value="C:plasma membrane-derived thylakoid membrane"/>
    <property type="evidence" value="ECO:0007669"/>
    <property type="project" value="UniProtKB-SubCell"/>
</dbReference>
<keyword evidence="3 6" id="KW-0605">Phycobilisome</keyword>
<dbReference type="PANTHER" id="PTHR34011">
    <property type="entry name" value="PHYCOBILISOME 32.1 KDA LINKER POLYPEPTIDE, PHYCOCYANIN-ASSOCIATED, ROD 2-RELATED"/>
    <property type="match status" value="1"/>
</dbReference>
<evidence type="ECO:0000256" key="4">
    <source>
        <dbReference type="ARBA" id="ARBA00023078"/>
    </source>
</evidence>
<comment type="caution">
    <text evidence="8">The sequence shown here is derived from an EMBL/GenBank/DDBJ whole genome shotgun (WGS) entry which is preliminary data.</text>
</comment>
<evidence type="ECO:0000256" key="6">
    <source>
        <dbReference type="PROSITE-ProRule" id="PRU00775"/>
    </source>
</evidence>
<dbReference type="InterPro" id="IPR038255">
    <property type="entry name" value="PBS_linker_sf"/>
</dbReference>
<evidence type="ECO:0000313" key="9">
    <source>
        <dbReference type="Proteomes" id="UP000035054"/>
    </source>
</evidence>
<name>A0A6N3X807_9SYNE</name>
<dbReference type="AlphaFoldDB" id="A0A6N3X807"/>
<proteinExistence type="inferred from homology"/>
<comment type="subcellular location">
    <subcellularLocation>
        <location evidence="1">Cellular thylakoid membrane</location>
        <topology evidence="1">Peripheral membrane protein</topology>
        <orientation evidence="1">Cytoplasmic side</orientation>
    </subcellularLocation>
</comment>
<sequence>MTSVGLLPYPATSMNAHVAGFAQEDLAPRGHRVDNVGNADELIGAAYRQLFFHTMAADREPFLESQFKSGQINVQQLMRSLCLSERFQRWVYQCNSNYDVAAQLVQRLLGREVNGEREKIAWSILLGQEGLAALVDALLNSPEYMNAFGVDTVPYQRRRLLSGRSMGNVPLNISLPRYGAYWRDVAVTKWSAGGRVSAAWANGVPAVAQKLGLALSIVGSFELARVFLTVVVAIGSTAGH</sequence>
<feature type="domain" description="PBS-linker" evidence="7">
    <location>
        <begin position="8"/>
        <end position="185"/>
    </location>
</feature>
<dbReference type="InterPro" id="IPR001297">
    <property type="entry name" value="PBS_linker_dom"/>
</dbReference>
<gene>
    <name evidence="8" type="ORF">TH68_06045</name>
</gene>
<evidence type="ECO:0000256" key="5">
    <source>
        <dbReference type="ARBA" id="ARBA00023136"/>
    </source>
</evidence>
<keyword evidence="4" id="KW-0793">Thylakoid</keyword>
<comment type="similarity">
    <text evidence="6">Belongs to the phycobilisome linker protein family.</text>
</comment>
<keyword evidence="5" id="KW-0472">Membrane</keyword>
<evidence type="ECO:0000259" key="7">
    <source>
        <dbReference type="PROSITE" id="PS51445"/>
    </source>
</evidence>
<evidence type="ECO:0000256" key="1">
    <source>
        <dbReference type="ARBA" id="ARBA00004445"/>
    </source>
</evidence>
<dbReference type="Gene3D" id="1.10.3130.20">
    <property type="entry name" value="Phycobilisome linker domain"/>
    <property type="match status" value="1"/>
</dbReference>